<gene>
    <name evidence="8" type="ORF">IDH41_27985</name>
</gene>
<dbReference type="InterPro" id="IPR002178">
    <property type="entry name" value="PTS_EIIA_type-2_dom"/>
</dbReference>
<dbReference type="Gene3D" id="3.40.50.2300">
    <property type="match status" value="1"/>
</dbReference>
<dbReference type="CDD" id="cd05568">
    <property type="entry name" value="PTS_IIB_bgl_like"/>
    <property type="match status" value="1"/>
</dbReference>
<name>A0A927CVR2_9BACL</name>
<feature type="domain" description="PRD" evidence="7">
    <location>
        <begin position="303"/>
        <end position="408"/>
    </location>
</feature>
<dbReference type="InterPro" id="IPR011608">
    <property type="entry name" value="PRD"/>
</dbReference>
<dbReference type="Gene3D" id="3.40.930.10">
    <property type="entry name" value="Mannitol-specific EII, Chain A"/>
    <property type="match status" value="1"/>
</dbReference>
<evidence type="ECO:0000256" key="1">
    <source>
        <dbReference type="ARBA" id="ARBA00022679"/>
    </source>
</evidence>
<dbReference type="Gene3D" id="1.10.1790.10">
    <property type="entry name" value="PRD domain"/>
    <property type="match status" value="1"/>
</dbReference>
<sequence>MVAIAIRASTRQRRIMELLLDRKREITAADIAEVVGASARTVHRELRDIERMLEAGGIKLRKTAGLGIKVEAAPETLERFRAEIRRNDPLEYTAEERKVLILCRLLEYGEPAKLFALASELRVTMPTIGHDLDELEEIIAKQGLVLIRRRGYGVEIDGPETAKRGMISLLAYSHLDDSDVFGQYKDQAIVHPVTARLLGMVGKESFMKLEQAMWELGDEWQTGLSETAYTRLLVKLSVAFTRIAQGHLIPQGGTDAEAGRSDDAFLNRLLAALDMQLPAAEKRYVADLLAQAEKPEEALLASQDDRGAIETVTELIRYVQNGLHMPLLQDRSLAEGLIRHIKPAFRRIRDGIAIRNPMLAPIKKDYGALFALVRRGVNELVRDMKVPDEEIGYIVMHFGASLERLGQYPRKIKAVLVCTSGIGSSKLLAVRIAKELPQIELIGHYSWYEAARMPASRYDLIISTVDLPLGPDQYVKLSPLLTREETNTLRSFIESTTLKKLRSADDAGADRDGESPMNRLMQLQLYSADVLRLLDGFRAHDLTVGVGEAARLESLLPRMIGLLGRPDADENGGKIASQLIARERQGSLVIPDSELALIHSRSEWIREPLLALYRFDVPVSLSEDESAKARQVLMMLGPAKPGKYSLEILSEISAMLLLPDMIEVLSNGDEAGMKTFISRKLEHYIKTKLDWRG</sequence>
<dbReference type="GO" id="GO:0006355">
    <property type="term" value="P:regulation of DNA-templated transcription"/>
    <property type="evidence" value="ECO:0007669"/>
    <property type="project" value="InterPro"/>
</dbReference>
<comment type="caution">
    <text evidence="8">The sequence shown here is derived from an EMBL/GenBank/DDBJ whole genome shotgun (WGS) entry which is preliminary data.</text>
</comment>
<protein>
    <submittedName>
        <fullName evidence="8">BglG family transcription antiterminator</fullName>
    </submittedName>
</protein>
<keyword evidence="1" id="KW-0808">Transferase</keyword>
<dbReference type="InterPro" id="IPR013011">
    <property type="entry name" value="PTS_EIIB_2"/>
</dbReference>
<keyword evidence="4" id="KW-0804">Transcription</keyword>
<dbReference type="InterPro" id="IPR036388">
    <property type="entry name" value="WH-like_DNA-bd_sf"/>
</dbReference>
<evidence type="ECO:0000259" key="7">
    <source>
        <dbReference type="PROSITE" id="PS51372"/>
    </source>
</evidence>
<dbReference type="InterPro" id="IPR036390">
    <property type="entry name" value="WH_DNA-bd_sf"/>
</dbReference>
<dbReference type="Pfam" id="PF00359">
    <property type="entry name" value="PTS_EIIA_2"/>
    <property type="match status" value="1"/>
</dbReference>
<dbReference type="InterPro" id="IPR013196">
    <property type="entry name" value="HTH_11"/>
</dbReference>
<dbReference type="SUPFAM" id="SSF63520">
    <property type="entry name" value="PTS-regulatory domain, PRD"/>
    <property type="match status" value="1"/>
</dbReference>
<dbReference type="InterPro" id="IPR050661">
    <property type="entry name" value="BglG_antiterminators"/>
</dbReference>
<dbReference type="GO" id="GO:0009401">
    <property type="term" value="P:phosphoenolpyruvate-dependent sugar phosphotransferase system"/>
    <property type="evidence" value="ECO:0007669"/>
    <property type="project" value="InterPro"/>
</dbReference>
<dbReference type="Proteomes" id="UP000632125">
    <property type="component" value="Unassembled WGS sequence"/>
</dbReference>
<dbReference type="AlphaFoldDB" id="A0A927CVR2"/>
<evidence type="ECO:0000256" key="4">
    <source>
        <dbReference type="ARBA" id="ARBA00023163"/>
    </source>
</evidence>
<evidence type="ECO:0000259" key="5">
    <source>
        <dbReference type="PROSITE" id="PS51094"/>
    </source>
</evidence>
<reference evidence="8" key="1">
    <citation type="submission" date="2020-09" db="EMBL/GenBank/DDBJ databases">
        <title>A novel bacterium of genus Paenibacillus, isolated from South China Sea.</title>
        <authorList>
            <person name="Huang H."/>
            <person name="Mo K."/>
            <person name="Hu Y."/>
        </authorList>
    </citation>
    <scope>NUCLEOTIDE SEQUENCE</scope>
    <source>
        <strain evidence="8">IB182493</strain>
    </source>
</reference>
<evidence type="ECO:0000313" key="9">
    <source>
        <dbReference type="Proteomes" id="UP000632125"/>
    </source>
</evidence>
<organism evidence="8 9">
    <name type="scientific">Paenibacillus arenilitoris</name>
    <dbReference type="NCBI Taxonomy" id="2772299"/>
    <lineage>
        <taxon>Bacteria</taxon>
        <taxon>Bacillati</taxon>
        <taxon>Bacillota</taxon>
        <taxon>Bacilli</taxon>
        <taxon>Bacillales</taxon>
        <taxon>Paenibacillaceae</taxon>
        <taxon>Paenibacillus</taxon>
    </lineage>
</organism>
<keyword evidence="9" id="KW-1185">Reference proteome</keyword>
<keyword evidence="2" id="KW-0677">Repeat</keyword>
<dbReference type="EMBL" id="JACXIY010000048">
    <property type="protein sequence ID" value="MBD2872425.1"/>
    <property type="molecule type" value="Genomic_DNA"/>
</dbReference>
<dbReference type="PROSITE" id="PS51372">
    <property type="entry name" value="PRD_2"/>
    <property type="match status" value="1"/>
</dbReference>
<dbReference type="PROSITE" id="PS51099">
    <property type="entry name" value="PTS_EIIB_TYPE_2"/>
    <property type="match status" value="1"/>
</dbReference>
<dbReference type="PROSITE" id="PS51094">
    <property type="entry name" value="PTS_EIIA_TYPE_2"/>
    <property type="match status" value="1"/>
</dbReference>
<dbReference type="PANTHER" id="PTHR30185">
    <property type="entry name" value="CRYPTIC BETA-GLUCOSIDE BGL OPERON ANTITERMINATOR"/>
    <property type="match status" value="1"/>
</dbReference>
<dbReference type="SUPFAM" id="SSF52794">
    <property type="entry name" value="PTS system IIB component-like"/>
    <property type="match status" value="1"/>
</dbReference>
<evidence type="ECO:0000313" key="8">
    <source>
        <dbReference type="EMBL" id="MBD2872425.1"/>
    </source>
</evidence>
<dbReference type="Gene3D" id="1.10.10.10">
    <property type="entry name" value="Winged helix-like DNA-binding domain superfamily/Winged helix DNA-binding domain"/>
    <property type="match status" value="1"/>
</dbReference>
<dbReference type="Pfam" id="PF08279">
    <property type="entry name" value="HTH_11"/>
    <property type="match status" value="1"/>
</dbReference>
<dbReference type="PANTHER" id="PTHR30185:SF18">
    <property type="entry name" value="TRANSCRIPTIONAL REGULATOR MTLR"/>
    <property type="match status" value="1"/>
</dbReference>
<dbReference type="InterPro" id="IPR036095">
    <property type="entry name" value="PTS_EIIB-like_sf"/>
</dbReference>
<dbReference type="GO" id="GO:0008982">
    <property type="term" value="F:protein-N(PI)-phosphohistidine-sugar phosphotransferase activity"/>
    <property type="evidence" value="ECO:0007669"/>
    <property type="project" value="InterPro"/>
</dbReference>
<feature type="domain" description="PTS EIIA type-2" evidence="5">
    <location>
        <begin position="535"/>
        <end position="680"/>
    </location>
</feature>
<dbReference type="InterPro" id="IPR036634">
    <property type="entry name" value="PRD_sf"/>
</dbReference>
<feature type="domain" description="PTS EIIB type-2" evidence="6">
    <location>
        <begin position="412"/>
        <end position="501"/>
    </location>
</feature>
<evidence type="ECO:0000256" key="2">
    <source>
        <dbReference type="ARBA" id="ARBA00022737"/>
    </source>
</evidence>
<dbReference type="InterPro" id="IPR016152">
    <property type="entry name" value="PTrfase/Anion_transptr"/>
</dbReference>
<dbReference type="Pfam" id="PF00874">
    <property type="entry name" value="PRD"/>
    <property type="match status" value="1"/>
</dbReference>
<accession>A0A927CVR2</accession>
<dbReference type="SUPFAM" id="SSF55804">
    <property type="entry name" value="Phoshotransferase/anion transport protein"/>
    <property type="match status" value="1"/>
</dbReference>
<dbReference type="RefSeq" id="WP_190867092.1">
    <property type="nucleotide sequence ID" value="NZ_JACXIY010000048.1"/>
</dbReference>
<dbReference type="SUPFAM" id="SSF46785">
    <property type="entry name" value="Winged helix' DNA-binding domain"/>
    <property type="match status" value="2"/>
</dbReference>
<evidence type="ECO:0000256" key="3">
    <source>
        <dbReference type="ARBA" id="ARBA00023015"/>
    </source>
</evidence>
<evidence type="ECO:0000259" key="6">
    <source>
        <dbReference type="PROSITE" id="PS51099"/>
    </source>
</evidence>
<keyword evidence="3" id="KW-0805">Transcription regulation</keyword>
<proteinExistence type="predicted"/>